<sequence>MAGSLSAQEKVLLKTQLEQRRAELLSLIQRQLLESDNQNYNDLAGRVHDSAEEAVADLLADIGFADIDREVSEVSDIEQALIRLATGSYGVCIDCEENIPFERLSAYPTAKRCLVCQQHYESGRQTGSHASL</sequence>
<evidence type="ECO:0000313" key="7">
    <source>
        <dbReference type="Proteomes" id="UP000295707"/>
    </source>
</evidence>
<evidence type="ECO:0000256" key="3">
    <source>
        <dbReference type="ARBA" id="ARBA00022833"/>
    </source>
</evidence>
<evidence type="ECO:0000256" key="2">
    <source>
        <dbReference type="ARBA" id="ARBA00022771"/>
    </source>
</evidence>
<dbReference type="Gene3D" id="1.20.120.910">
    <property type="entry name" value="DksA, coiled-coil domain"/>
    <property type="match status" value="1"/>
</dbReference>
<evidence type="ECO:0000313" key="6">
    <source>
        <dbReference type="EMBL" id="TCK18637.1"/>
    </source>
</evidence>
<comment type="caution">
    <text evidence="6">The sequence shown here is derived from an EMBL/GenBank/DDBJ whole genome shotgun (WGS) entry which is preliminary data.</text>
</comment>
<keyword evidence="2" id="KW-0863">Zinc-finger</keyword>
<keyword evidence="3" id="KW-0862">Zinc</keyword>
<dbReference type="PROSITE" id="PS51128">
    <property type="entry name" value="ZF_DKSA_2"/>
    <property type="match status" value="1"/>
</dbReference>
<organism evidence="6 7">
    <name type="scientific">Thiogranum longum</name>
    <dbReference type="NCBI Taxonomy" id="1537524"/>
    <lineage>
        <taxon>Bacteria</taxon>
        <taxon>Pseudomonadati</taxon>
        <taxon>Pseudomonadota</taxon>
        <taxon>Gammaproteobacteria</taxon>
        <taxon>Chromatiales</taxon>
        <taxon>Ectothiorhodospiraceae</taxon>
        <taxon>Thiogranum</taxon>
    </lineage>
</organism>
<feature type="zinc finger region" description="dksA C4-type" evidence="4">
    <location>
        <begin position="92"/>
        <end position="116"/>
    </location>
</feature>
<accession>A0A4R1H9Q4</accession>
<feature type="domain" description="Zinc finger DksA/TraR C4-type" evidence="5">
    <location>
        <begin position="87"/>
        <end position="121"/>
    </location>
</feature>
<dbReference type="SUPFAM" id="SSF57716">
    <property type="entry name" value="Glucocorticoid receptor-like (DNA-binding domain)"/>
    <property type="match status" value="1"/>
</dbReference>
<dbReference type="Pfam" id="PF01258">
    <property type="entry name" value="zf-dskA_traR"/>
    <property type="match status" value="1"/>
</dbReference>
<dbReference type="SUPFAM" id="SSF109635">
    <property type="entry name" value="DnaK suppressor protein DksA, alpha-hairpin domain"/>
    <property type="match status" value="1"/>
</dbReference>
<dbReference type="PANTHER" id="PTHR33823">
    <property type="entry name" value="RNA POLYMERASE-BINDING TRANSCRIPTION FACTOR DKSA-RELATED"/>
    <property type="match status" value="1"/>
</dbReference>
<dbReference type="PANTHER" id="PTHR33823:SF4">
    <property type="entry name" value="GENERAL STRESS PROTEIN 16O"/>
    <property type="match status" value="1"/>
</dbReference>
<dbReference type="AlphaFoldDB" id="A0A4R1H9Q4"/>
<dbReference type="InterPro" id="IPR000962">
    <property type="entry name" value="Znf_DskA_TraR"/>
</dbReference>
<dbReference type="Proteomes" id="UP000295707">
    <property type="component" value="Unassembled WGS sequence"/>
</dbReference>
<gene>
    <name evidence="6" type="ORF">DFR30_1916</name>
</gene>
<keyword evidence="1" id="KW-0479">Metal-binding</keyword>
<dbReference type="InterPro" id="IPR037187">
    <property type="entry name" value="DnaK_N"/>
</dbReference>
<dbReference type="GO" id="GO:0008270">
    <property type="term" value="F:zinc ion binding"/>
    <property type="evidence" value="ECO:0007669"/>
    <property type="project" value="UniProtKB-KW"/>
</dbReference>
<evidence type="ECO:0000256" key="4">
    <source>
        <dbReference type="PROSITE-ProRule" id="PRU00510"/>
    </source>
</evidence>
<keyword evidence="7" id="KW-1185">Reference proteome</keyword>
<dbReference type="EMBL" id="SMFX01000001">
    <property type="protein sequence ID" value="TCK18637.1"/>
    <property type="molecule type" value="Genomic_DNA"/>
</dbReference>
<reference evidence="6 7" key="1">
    <citation type="submission" date="2019-03" db="EMBL/GenBank/DDBJ databases">
        <title>Genomic Encyclopedia of Type Strains, Phase IV (KMG-IV): sequencing the most valuable type-strain genomes for metagenomic binning, comparative biology and taxonomic classification.</title>
        <authorList>
            <person name="Goeker M."/>
        </authorList>
    </citation>
    <scope>NUCLEOTIDE SEQUENCE [LARGE SCALE GENOMIC DNA]</scope>
    <source>
        <strain evidence="6 7">DSM 19610</strain>
    </source>
</reference>
<evidence type="ECO:0000256" key="1">
    <source>
        <dbReference type="ARBA" id="ARBA00022723"/>
    </source>
</evidence>
<protein>
    <submittedName>
        <fullName evidence="6">TraR/DksA family transcriptional regulator</fullName>
    </submittedName>
</protein>
<evidence type="ECO:0000259" key="5">
    <source>
        <dbReference type="Pfam" id="PF01258"/>
    </source>
</evidence>
<proteinExistence type="predicted"/>
<name>A0A4R1H9Q4_9GAMM</name>